<dbReference type="EMBL" id="JBHSBI010000006">
    <property type="protein sequence ID" value="MFC4008310.1"/>
    <property type="molecule type" value="Genomic_DNA"/>
</dbReference>
<organism evidence="3 4">
    <name type="scientific">Nonomuraea purpurea</name>
    <dbReference type="NCBI Taxonomy" id="1849276"/>
    <lineage>
        <taxon>Bacteria</taxon>
        <taxon>Bacillati</taxon>
        <taxon>Actinomycetota</taxon>
        <taxon>Actinomycetes</taxon>
        <taxon>Streptosporangiales</taxon>
        <taxon>Streptosporangiaceae</taxon>
        <taxon>Nonomuraea</taxon>
    </lineage>
</organism>
<accession>A0ABV8G5J7</accession>
<comment type="caution">
    <text evidence="3">The sequence shown here is derived from an EMBL/GenBank/DDBJ whole genome shotgun (WGS) entry which is preliminary data.</text>
</comment>
<name>A0ABV8G5J7_9ACTN</name>
<dbReference type="Gene3D" id="1.10.4030.10">
    <property type="entry name" value="Porin chaperone SurA, peptide-binding domain"/>
    <property type="match status" value="1"/>
</dbReference>
<evidence type="ECO:0000313" key="4">
    <source>
        <dbReference type="Proteomes" id="UP001595851"/>
    </source>
</evidence>
<feature type="chain" id="PRO_5047145805" description="Lipoprotein" evidence="2">
    <location>
        <begin position="27"/>
        <end position="200"/>
    </location>
</feature>
<sequence length="200" mass="21115">MKSIQVAVAAAAAAIALTACSSPMQAGAAAVVGNERISSSQLTAETAAYVAALKRANLDESQLGGIPASHFVLQRMTDVSAFKQILTRHNVQVSQTEIDAAIKDPGQAPSAEINLLSRGVLPTDAREFGRVLVGLGKLQQQFGGQNGGQERLIQERAAIKTIYNPRFGMLNPQPTQENPGMFIDSGRFGKSTTQQAPQQG</sequence>
<keyword evidence="4" id="KW-1185">Reference proteome</keyword>
<feature type="region of interest" description="Disordered" evidence="1">
    <location>
        <begin position="178"/>
        <end position="200"/>
    </location>
</feature>
<evidence type="ECO:0000313" key="3">
    <source>
        <dbReference type="EMBL" id="MFC4008310.1"/>
    </source>
</evidence>
<feature type="compositionally biased region" description="Polar residues" evidence="1">
    <location>
        <begin position="190"/>
        <end position="200"/>
    </location>
</feature>
<proteinExistence type="predicted"/>
<evidence type="ECO:0000256" key="2">
    <source>
        <dbReference type="SAM" id="SignalP"/>
    </source>
</evidence>
<dbReference type="RefSeq" id="WP_379528383.1">
    <property type="nucleotide sequence ID" value="NZ_JBHSBI010000006.1"/>
</dbReference>
<dbReference type="InterPro" id="IPR027304">
    <property type="entry name" value="Trigger_fact/SurA_dom_sf"/>
</dbReference>
<evidence type="ECO:0000256" key="1">
    <source>
        <dbReference type="SAM" id="MobiDB-lite"/>
    </source>
</evidence>
<dbReference type="PROSITE" id="PS51257">
    <property type="entry name" value="PROKAR_LIPOPROTEIN"/>
    <property type="match status" value="1"/>
</dbReference>
<reference evidence="4" key="1">
    <citation type="journal article" date="2019" name="Int. J. Syst. Evol. Microbiol.">
        <title>The Global Catalogue of Microorganisms (GCM) 10K type strain sequencing project: providing services to taxonomists for standard genome sequencing and annotation.</title>
        <authorList>
            <consortium name="The Broad Institute Genomics Platform"/>
            <consortium name="The Broad Institute Genome Sequencing Center for Infectious Disease"/>
            <person name="Wu L."/>
            <person name="Ma J."/>
        </authorList>
    </citation>
    <scope>NUCLEOTIDE SEQUENCE [LARGE SCALE GENOMIC DNA]</scope>
    <source>
        <strain evidence="4">TBRC 1276</strain>
    </source>
</reference>
<keyword evidence="2" id="KW-0732">Signal</keyword>
<gene>
    <name evidence="3" type="ORF">ACFOY2_13850</name>
</gene>
<evidence type="ECO:0008006" key="5">
    <source>
        <dbReference type="Google" id="ProtNLM"/>
    </source>
</evidence>
<protein>
    <recommendedName>
        <fullName evidence="5">Lipoprotein</fullName>
    </recommendedName>
</protein>
<dbReference type="SUPFAM" id="SSF109998">
    <property type="entry name" value="Triger factor/SurA peptide-binding domain-like"/>
    <property type="match status" value="1"/>
</dbReference>
<feature type="signal peptide" evidence="2">
    <location>
        <begin position="1"/>
        <end position="26"/>
    </location>
</feature>
<dbReference type="Proteomes" id="UP001595851">
    <property type="component" value="Unassembled WGS sequence"/>
</dbReference>